<evidence type="ECO:0000259" key="14">
    <source>
        <dbReference type="PROSITE" id="PS50198"/>
    </source>
</evidence>
<keyword evidence="12" id="KW-0175">Coiled coil</keyword>
<comment type="similarity">
    <text evidence="8">Belongs to the PpiD chaperone family.</text>
</comment>
<keyword evidence="11 15" id="KW-0413">Isomerase</keyword>
<keyword evidence="4 13" id="KW-0812">Transmembrane</keyword>
<dbReference type="PANTHER" id="PTHR47529:SF1">
    <property type="entry name" value="PERIPLASMIC CHAPERONE PPID"/>
    <property type="match status" value="1"/>
</dbReference>
<accession>A0A2U8QT10</accession>
<dbReference type="SUPFAM" id="SSF54534">
    <property type="entry name" value="FKBP-like"/>
    <property type="match status" value="1"/>
</dbReference>
<feature type="coiled-coil region" evidence="12">
    <location>
        <begin position="53"/>
        <end position="83"/>
    </location>
</feature>
<evidence type="ECO:0000256" key="13">
    <source>
        <dbReference type="SAM" id="Phobius"/>
    </source>
</evidence>
<dbReference type="OrthoDB" id="9812372at2"/>
<dbReference type="InterPro" id="IPR000297">
    <property type="entry name" value="PPIase_PpiC"/>
</dbReference>
<keyword evidence="7" id="KW-0143">Chaperone</keyword>
<dbReference type="Gene3D" id="3.10.50.40">
    <property type="match status" value="1"/>
</dbReference>
<keyword evidence="3" id="KW-0997">Cell inner membrane</keyword>
<dbReference type="Pfam" id="PF13616">
    <property type="entry name" value="Rotamase_3"/>
    <property type="match status" value="1"/>
</dbReference>
<evidence type="ECO:0000256" key="8">
    <source>
        <dbReference type="ARBA" id="ARBA00038408"/>
    </source>
</evidence>
<evidence type="ECO:0000256" key="4">
    <source>
        <dbReference type="ARBA" id="ARBA00022692"/>
    </source>
</evidence>
<dbReference type="Pfam" id="PF13623">
    <property type="entry name" value="SurA_N_2"/>
    <property type="match status" value="1"/>
</dbReference>
<evidence type="ECO:0000256" key="10">
    <source>
        <dbReference type="ARBA" id="ARBA00042775"/>
    </source>
</evidence>
<evidence type="ECO:0000256" key="11">
    <source>
        <dbReference type="PROSITE-ProRule" id="PRU00278"/>
    </source>
</evidence>
<dbReference type="InterPro" id="IPR052029">
    <property type="entry name" value="PpiD_chaperone"/>
</dbReference>
<evidence type="ECO:0000256" key="5">
    <source>
        <dbReference type="ARBA" id="ARBA00022989"/>
    </source>
</evidence>
<keyword evidence="5 13" id="KW-1133">Transmembrane helix</keyword>
<dbReference type="PROSITE" id="PS50198">
    <property type="entry name" value="PPIC_PPIASE_2"/>
    <property type="match status" value="1"/>
</dbReference>
<proteinExistence type="inferred from homology"/>
<dbReference type="AlphaFoldDB" id="A0A2U8QT10"/>
<gene>
    <name evidence="15" type="ORF">DI487_05165</name>
</gene>
<feature type="transmembrane region" description="Helical" evidence="13">
    <location>
        <begin position="12"/>
        <end position="31"/>
    </location>
</feature>
<feature type="domain" description="PpiC" evidence="14">
    <location>
        <begin position="346"/>
        <end position="451"/>
    </location>
</feature>
<name>A0A2U8QT10_9FLAO</name>
<dbReference type="InterPro" id="IPR046357">
    <property type="entry name" value="PPIase_dom_sf"/>
</dbReference>
<dbReference type="PANTHER" id="PTHR47529">
    <property type="entry name" value="PEPTIDYL-PROLYL CIS-TRANS ISOMERASE D"/>
    <property type="match status" value="1"/>
</dbReference>
<evidence type="ECO:0000313" key="16">
    <source>
        <dbReference type="Proteomes" id="UP000245429"/>
    </source>
</evidence>
<organism evidence="15 16">
    <name type="scientific">Flavobacterium sediminis</name>
    <dbReference type="NCBI Taxonomy" id="2201181"/>
    <lineage>
        <taxon>Bacteria</taxon>
        <taxon>Pseudomonadati</taxon>
        <taxon>Bacteroidota</taxon>
        <taxon>Flavobacteriia</taxon>
        <taxon>Flavobacteriales</taxon>
        <taxon>Flavobacteriaceae</taxon>
        <taxon>Flavobacterium</taxon>
    </lineage>
</organism>
<dbReference type="Proteomes" id="UP000245429">
    <property type="component" value="Chromosome"/>
</dbReference>
<evidence type="ECO:0000256" key="9">
    <source>
        <dbReference type="ARBA" id="ARBA00040743"/>
    </source>
</evidence>
<evidence type="ECO:0000256" key="3">
    <source>
        <dbReference type="ARBA" id="ARBA00022519"/>
    </source>
</evidence>
<evidence type="ECO:0000256" key="1">
    <source>
        <dbReference type="ARBA" id="ARBA00004382"/>
    </source>
</evidence>
<evidence type="ECO:0000256" key="12">
    <source>
        <dbReference type="SAM" id="Coils"/>
    </source>
</evidence>
<evidence type="ECO:0000256" key="6">
    <source>
        <dbReference type="ARBA" id="ARBA00023136"/>
    </source>
</evidence>
<protein>
    <recommendedName>
        <fullName evidence="9">Periplasmic chaperone PpiD</fullName>
    </recommendedName>
    <alternativeName>
        <fullName evidence="10">Periplasmic folding chaperone</fullName>
    </alternativeName>
</protein>
<evidence type="ECO:0000256" key="7">
    <source>
        <dbReference type="ARBA" id="ARBA00023186"/>
    </source>
</evidence>
<keyword evidence="2" id="KW-1003">Cell membrane</keyword>
<dbReference type="KEGG" id="fse:DI487_05165"/>
<keyword evidence="11" id="KW-0697">Rotamase</keyword>
<sequence>MAVLGKIRQKTGLLIFLIALALIIFVVQGALENGFFGSNANNIGSVNGTDIDAQTFMRKVAQVEKQNQNMSNTQAMNNVWEQELRGIIVGEQVEKLGLGIADDQLINVIKTNPYFSQNPQFLNAAGQFDEAKFKEFVKSIKNDQNQDRWAEWQNFENEVEKSAIEQLYFNLIKGSIYTTKAEGKFKHVAENKKVDFEYVTVPYNTINNDEVKVSDDEIIAYMKEHPKQYKSDATRAIDYVLFENKASKEDEDLVGKTINEVLYGNVEFNKKTQKNDTIPAFKDVVNVAEFVNKYSDIKFDSTYLAKKELPLDYQEQLFNLGKGEVFGPYLFSNHQCVSRMLDRKPNASAKASHILISFEGAERSTATRTKDEAQALANELLVKVKANPNEFASLAAANSDDPGSKNNGGVYDNIAPGQMVPTFNDFVFNNPVGTTGIVETDFGFHVIKVLDKYDAVLLATVAQSIEPSETTIDAIYTKASKFEALANEKKFDEAAKEVEATIVPASNLKASDEYVAGLGAQREIVRWAFNDDTNNGDVRRFDVPQGYVVAVLKDKNETGLLSIDVARQSVGNILMNKKKAEIIKKKMSGATLEDVSKATGSSMILASGVATSSPFIPNIGSEPKVIGTAFDLEAGKTSKLIDGNTGVFMIRTKSITDAPEAANVNSYVETELTQQQNAAQMRAYQALKEKAKIEDERARF</sequence>
<dbReference type="InterPro" id="IPR027304">
    <property type="entry name" value="Trigger_fact/SurA_dom_sf"/>
</dbReference>
<dbReference type="GO" id="GO:0003755">
    <property type="term" value="F:peptidyl-prolyl cis-trans isomerase activity"/>
    <property type="evidence" value="ECO:0007669"/>
    <property type="project" value="UniProtKB-KW"/>
</dbReference>
<keyword evidence="6 13" id="KW-0472">Membrane</keyword>
<evidence type="ECO:0000256" key="2">
    <source>
        <dbReference type="ARBA" id="ARBA00022475"/>
    </source>
</evidence>
<dbReference type="EMBL" id="CP029463">
    <property type="protein sequence ID" value="AWM13310.1"/>
    <property type="molecule type" value="Genomic_DNA"/>
</dbReference>
<dbReference type="RefSeq" id="WP_109568713.1">
    <property type="nucleotide sequence ID" value="NZ_CP029463.1"/>
</dbReference>
<keyword evidence="16" id="KW-1185">Reference proteome</keyword>
<dbReference type="GO" id="GO:0005886">
    <property type="term" value="C:plasma membrane"/>
    <property type="evidence" value="ECO:0007669"/>
    <property type="project" value="UniProtKB-SubCell"/>
</dbReference>
<evidence type="ECO:0000313" key="15">
    <source>
        <dbReference type="EMBL" id="AWM13310.1"/>
    </source>
</evidence>
<comment type="subcellular location">
    <subcellularLocation>
        <location evidence="1">Cell inner membrane</location>
        <topology evidence="1">Single-pass type II membrane protein</topology>
        <orientation evidence="1">Periplasmic side</orientation>
    </subcellularLocation>
</comment>
<dbReference type="SUPFAM" id="SSF109998">
    <property type="entry name" value="Triger factor/SurA peptide-binding domain-like"/>
    <property type="match status" value="1"/>
</dbReference>
<reference evidence="15 16" key="1">
    <citation type="submission" date="2018-05" db="EMBL/GenBank/DDBJ databases">
        <title>Flavobacterium sp. MEBiC07310.</title>
        <authorList>
            <person name="Baek K."/>
        </authorList>
    </citation>
    <scope>NUCLEOTIDE SEQUENCE [LARGE SCALE GENOMIC DNA]</scope>
    <source>
        <strain evidence="15 16">MEBiC07310</strain>
    </source>
</reference>